<proteinExistence type="predicted"/>
<protein>
    <submittedName>
        <fullName evidence="7">DUF202 domain-containing protein</fullName>
    </submittedName>
</protein>
<evidence type="ECO:0000313" key="8">
    <source>
        <dbReference type="EMBL" id="ORV88779.1"/>
    </source>
</evidence>
<keyword evidence="2 5" id="KW-0812">Transmembrane</keyword>
<name>A0A1X1WQH8_MYCIR</name>
<dbReference type="EMBL" id="JAPQYE010000006">
    <property type="protein sequence ID" value="MCZ0729479.1"/>
    <property type="molecule type" value="Genomic_DNA"/>
</dbReference>
<dbReference type="Proteomes" id="UP000193622">
    <property type="component" value="Unassembled WGS sequence"/>
</dbReference>
<gene>
    <name evidence="8" type="ORF">AWC12_12955</name>
    <name evidence="7" type="ORF">OY187_15590</name>
</gene>
<accession>A0A1X1WQH8</accession>
<keyword evidence="3 5" id="KW-1133">Transmembrane helix</keyword>
<evidence type="ECO:0000256" key="4">
    <source>
        <dbReference type="ARBA" id="ARBA00023136"/>
    </source>
</evidence>
<reference evidence="7" key="2">
    <citation type="submission" date="2022-12" db="EMBL/GenBank/DDBJ databases">
        <title>Whole genome sequence of Mycolicibacterium iranicum strain SBH312.</title>
        <authorList>
            <person name="Jani J."/>
            <person name="Arifin Mustapha Z."/>
            <person name="Ahmed K."/>
            <person name="Kai Ling C."/>
        </authorList>
    </citation>
    <scope>NUCLEOTIDE SEQUENCE</scope>
    <source>
        <strain evidence="7">SBH312</strain>
    </source>
</reference>
<reference evidence="8 9" key="1">
    <citation type="submission" date="2016-01" db="EMBL/GenBank/DDBJ databases">
        <title>The new phylogeny of the genus Mycobacterium.</title>
        <authorList>
            <person name="Tarcisio F."/>
            <person name="Conor M."/>
            <person name="Antonella G."/>
            <person name="Elisabetta G."/>
            <person name="Giulia F.S."/>
            <person name="Sara T."/>
            <person name="Anna F."/>
            <person name="Clotilde B."/>
            <person name="Roberto B."/>
            <person name="Veronica D.S."/>
            <person name="Fabio R."/>
            <person name="Monica P."/>
            <person name="Olivier J."/>
            <person name="Enrico T."/>
            <person name="Nicola S."/>
        </authorList>
    </citation>
    <scope>NUCLEOTIDE SEQUENCE [LARGE SCALE GENOMIC DNA]</scope>
    <source>
        <strain evidence="8 9">DSM 45541</strain>
    </source>
</reference>
<dbReference type="EMBL" id="LQPC01000028">
    <property type="protein sequence ID" value="ORV88779.1"/>
    <property type="molecule type" value="Genomic_DNA"/>
</dbReference>
<keyword evidence="10" id="KW-1185">Reference proteome</keyword>
<evidence type="ECO:0000256" key="2">
    <source>
        <dbReference type="ARBA" id="ARBA00022692"/>
    </source>
</evidence>
<feature type="domain" description="DUF202" evidence="6">
    <location>
        <begin position="2"/>
        <end position="66"/>
    </location>
</feature>
<dbReference type="Pfam" id="PF02656">
    <property type="entry name" value="DUF202"/>
    <property type="match status" value="1"/>
</dbReference>
<feature type="transmembrane region" description="Helical" evidence="5">
    <location>
        <begin position="79"/>
        <end position="100"/>
    </location>
</feature>
<evidence type="ECO:0000259" key="6">
    <source>
        <dbReference type="Pfam" id="PF02656"/>
    </source>
</evidence>
<keyword evidence="4 5" id="KW-0472">Membrane</keyword>
<dbReference type="AlphaFoldDB" id="A0A1X1WQH8"/>
<evidence type="ECO:0000313" key="9">
    <source>
        <dbReference type="Proteomes" id="UP000193622"/>
    </source>
</evidence>
<evidence type="ECO:0000313" key="7">
    <source>
        <dbReference type="EMBL" id="MCZ0729479.1"/>
    </source>
</evidence>
<evidence type="ECO:0000313" key="10">
    <source>
        <dbReference type="Proteomes" id="UP001084650"/>
    </source>
</evidence>
<feature type="transmembrane region" description="Helical" evidence="5">
    <location>
        <begin position="42"/>
        <end position="59"/>
    </location>
</feature>
<evidence type="ECO:0000256" key="1">
    <source>
        <dbReference type="ARBA" id="ARBA00004127"/>
    </source>
</evidence>
<dbReference type="RefSeq" id="WP_024449455.1">
    <property type="nucleotide sequence ID" value="NZ_JAPQYE010000006.1"/>
</dbReference>
<evidence type="ECO:0000256" key="5">
    <source>
        <dbReference type="SAM" id="Phobius"/>
    </source>
</evidence>
<evidence type="ECO:0000256" key="3">
    <source>
        <dbReference type="ARBA" id="ARBA00022989"/>
    </source>
</evidence>
<comment type="caution">
    <text evidence="8">The sequence shown here is derived from an EMBL/GenBank/DDBJ whole genome shotgun (WGS) entry which is preliminary data.</text>
</comment>
<dbReference type="GO" id="GO:0012505">
    <property type="term" value="C:endomembrane system"/>
    <property type="evidence" value="ECO:0007669"/>
    <property type="project" value="UniProtKB-SubCell"/>
</dbReference>
<comment type="subcellular location">
    <subcellularLocation>
        <location evidence="1">Endomembrane system</location>
        <topology evidence="1">Multi-pass membrane protein</topology>
    </subcellularLocation>
</comment>
<feature type="transmembrane region" description="Helical" evidence="5">
    <location>
        <begin position="12"/>
        <end position="30"/>
    </location>
</feature>
<dbReference type="InterPro" id="IPR003807">
    <property type="entry name" value="DUF202"/>
</dbReference>
<organism evidence="8 9">
    <name type="scientific">Mycolicibacterium iranicum</name>
    <name type="common">Mycobacterium iranicum</name>
    <dbReference type="NCBI Taxonomy" id="912594"/>
    <lineage>
        <taxon>Bacteria</taxon>
        <taxon>Bacillati</taxon>
        <taxon>Actinomycetota</taxon>
        <taxon>Actinomycetes</taxon>
        <taxon>Mycobacteriales</taxon>
        <taxon>Mycobacteriaceae</taxon>
        <taxon>Mycolicibacterium</taxon>
    </lineage>
</organism>
<dbReference type="Proteomes" id="UP001084650">
    <property type="component" value="Unassembled WGS sequence"/>
</dbReference>
<sequence>MKPGLQVERTQLSWERSAFGIVVGGALVLLRPHGPLEVGRVTLASLAGLLALVVLWLAYRRSLRMREEQSRVPPPRGEVLILGYGTALFALAIVVVLLVAL</sequence>